<gene>
    <name evidence="1" type="ORF">DBT54_07790</name>
</gene>
<reference evidence="1 2" key="1">
    <citation type="submission" date="2018-04" db="EMBL/GenBank/DDBJ databases">
        <title>Aerococcus urinae genomes.</title>
        <authorList>
            <person name="Hilt E."/>
            <person name="Gilbert N.M."/>
            <person name="Thomas-White K."/>
            <person name="Putonti C."/>
            <person name="Lewis A.L."/>
            <person name="Visck K.L."/>
            <person name="Wolfe A.J."/>
        </authorList>
    </citation>
    <scope>NUCLEOTIDE SEQUENCE [LARGE SCALE GENOMIC DNA]</scope>
    <source>
        <strain evidence="1 2">UMB7480</strain>
    </source>
</reference>
<organism evidence="1 2">
    <name type="scientific">Aerococcus urinae</name>
    <dbReference type="NCBI Taxonomy" id="1376"/>
    <lineage>
        <taxon>Bacteria</taxon>
        <taxon>Bacillati</taxon>
        <taxon>Bacillota</taxon>
        <taxon>Bacilli</taxon>
        <taxon>Lactobacillales</taxon>
        <taxon>Aerococcaceae</taxon>
        <taxon>Aerococcus</taxon>
    </lineage>
</organism>
<dbReference type="NCBIfam" id="TIGR02937">
    <property type="entry name" value="sigma70-ECF"/>
    <property type="match status" value="1"/>
</dbReference>
<name>A0A2I1L764_9LACT</name>
<dbReference type="InterPro" id="IPR013325">
    <property type="entry name" value="RNA_pol_sigma_r2"/>
</dbReference>
<dbReference type="RefSeq" id="WP_070598370.1">
    <property type="nucleotide sequence ID" value="NZ_JASOKO010000002.1"/>
</dbReference>
<evidence type="ECO:0000313" key="2">
    <source>
        <dbReference type="Proteomes" id="UP000251923"/>
    </source>
</evidence>
<dbReference type="Proteomes" id="UP000251923">
    <property type="component" value="Unassembled WGS sequence"/>
</dbReference>
<accession>A0A2I1L764</accession>
<dbReference type="AlphaFoldDB" id="A0A2I1L764"/>
<evidence type="ECO:0000313" key="1">
    <source>
        <dbReference type="EMBL" id="RAV77977.1"/>
    </source>
</evidence>
<sequence length="177" mass="20328">MLLDKLYADRLLREFEALIHKTLADLNIRKCHGDYQDYAQELRLKLLDVAERFEGKPLGQDRYRFVAYAGRYLRWSLLDLLRQTERLPQLTLSEHQDLLADSTSSQGEACEAGAVDFLQAAQASLSERDYQLTLALAEPDLSITDIARSFGVARKTIYAWKKRLAQRLQPLKGLLED</sequence>
<dbReference type="GO" id="GO:0003700">
    <property type="term" value="F:DNA-binding transcription factor activity"/>
    <property type="evidence" value="ECO:0007669"/>
    <property type="project" value="InterPro"/>
</dbReference>
<comment type="caution">
    <text evidence="1">The sequence shown here is derived from an EMBL/GenBank/DDBJ whole genome shotgun (WGS) entry which is preliminary data.</text>
</comment>
<dbReference type="InterPro" id="IPR014284">
    <property type="entry name" value="RNA_pol_sigma-70_dom"/>
</dbReference>
<dbReference type="GO" id="GO:0006352">
    <property type="term" value="P:DNA-templated transcription initiation"/>
    <property type="evidence" value="ECO:0007669"/>
    <property type="project" value="InterPro"/>
</dbReference>
<protein>
    <submittedName>
        <fullName evidence="1">Sigma-70 family RNA polymerase sigma factor</fullName>
    </submittedName>
</protein>
<dbReference type="SUPFAM" id="SSF88946">
    <property type="entry name" value="Sigma2 domain of RNA polymerase sigma factors"/>
    <property type="match status" value="1"/>
</dbReference>
<dbReference type="EMBL" id="QMHM01000017">
    <property type="protein sequence ID" value="RAV77977.1"/>
    <property type="molecule type" value="Genomic_DNA"/>
</dbReference>
<proteinExistence type="predicted"/>